<comment type="caution">
    <text evidence="3">The sequence shown here is derived from an EMBL/GenBank/DDBJ whole genome shotgun (WGS) entry which is preliminary data.</text>
</comment>
<keyword evidence="4" id="KW-1185">Reference proteome</keyword>
<proteinExistence type="predicted"/>
<dbReference type="InterPro" id="IPR024079">
    <property type="entry name" value="MetalloPept_cat_dom_sf"/>
</dbReference>
<name>A0A9J6EAV8_RHIMP</name>
<keyword evidence="2" id="KW-0812">Transmembrane</keyword>
<dbReference type="Gene3D" id="3.40.390.10">
    <property type="entry name" value="Collagenase (Catalytic Domain)"/>
    <property type="match status" value="1"/>
</dbReference>
<dbReference type="PROSITE" id="PS51885">
    <property type="entry name" value="NEPRILYSIN"/>
    <property type="match status" value="1"/>
</dbReference>
<evidence type="ECO:0000313" key="3">
    <source>
        <dbReference type="EMBL" id="KAH8031385.1"/>
    </source>
</evidence>
<evidence type="ECO:0000256" key="2">
    <source>
        <dbReference type="SAM" id="Phobius"/>
    </source>
</evidence>
<evidence type="ECO:0000313" key="4">
    <source>
        <dbReference type="Proteomes" id="UP000821866"/>
    </source>
</evidence>
<feature type="compositionally biased region" description="Gly residues" evidence="1">
    <location>
        <begin position="1"/>
        <end position="11"/>
    </location>
</feature>
<organism evidence="3 4">
    <name type="scientific">Rhipicephalus microplus</name>
    <name type="common">Cattle tick</name>
    <name type="synonym">Boophilus microplus</name>
    <dbReference type="NCBI Taxonomy" id="6941"/>
    <lineage>
        <taxon>Eukaryota</taxon>
        <taxon>Metazoa</taxon>
        <taxon>Ecdysozoa</taxon>
        <taxon>Arthropoda</taxon>
        <taxon>Chelicerata</taxon>
        <taxon>Arachnida</taxon>
        <taxon>Acari</taxon>
        <taxon>Parasitiformes</taxon>
        <taxon>Ixodida</taxon>
        <taxon>Ixodoidea</taxon>
        <taxon>Ixodidae</taxon>
        <taxon>Rhipicephalinae</taxon>
        <taxon>Rhipicephalus</taxon>
        <taxon>Boophilus</taxon>
    </lineage>
</organism>
<keyword evidence="2" id="KW-0472">Membrane</keyword>
<dbReference type="Proteomes" id="UP000821866">
    <property type="component" value="Chromosome 3"/>
</dbReference>
<feature type="region of interest" description="Disordered" evidence="1">
    <location>
        <begin position="1"/>
        <end position="83"/>
    </location>
</feature>
<keyword evidence="2" id="KW-1133">Transmembrane helix</keyword>
<dbReference type="EMBL" id="JABSTU010000005">
    <property type="protein sequence ID" value="KAH8031385.1"/>
    <property type="molecule type" value="Genomic_DNA"/>
</dbReference>
<evidence type="ECO:0000256" key="1">
    <source>
        <dbReference type="SAM" id="MobiDB-lite"/>
    </source>
</evidence>
<dbReference type="InterPro" id="IPR042089">
    <property type="entry name" value="Peptidase_M13_dom_2"/>
</dbReference>
<feature type="transmembrane region" description="Helical" evidence="2">
    <location>
        <begin position="126"/>
        <end position="146"/>
    </location>
</feature>
<gene>
    <name evidence="3" type="ORF">HPB51_016569</name>
</gene>
<reference evidence="3" key="2">
    <citation type="submission" date="2021-09" db="EMBL/GenBank/DDBJ databases">
        <authorList>
            <person name="Jia N."/>
            <person name="Wang J."/>
            <person name="Shi W."/>
            <person name="Du L."/>
            <person name="Sun Y."/>
            <person name="Zhan W."/>
            <person name="Jiang J."/>
            <person name="Wang Q."/>
            <person name="Zhang B."/>
            <person name="Ji P."/>
            <person name="Sakyi L.B."/>
            <person name="Cui X."/>
            <person name="Yuan T."/>
            <person name="Jiang B."/>
            <person name="Yang W."/>
            <person name="Lam T.T.-Y."/>
            <person name="Chang Q."/>
            <person name="Ding S."/>
            <person name="Wang X."/>
            <person name="Zhu J."/>
            <person name="Ruan X."/>
            <person name="Zhao L."/>
            <person name="Wei J."/>
            <person name="Que T."/>
            <person name="Du C."/>
            <person name="Cheng J."/>
            <person name="Dai P."/>
            <person name="Han X."/>
            <person name="Huang E."/>
            <person name="Gao Y."/>
            <person name="Liu J."/>
            <person name="Shao H."/>
            <person name="Ye R."/>
            <person name="Li L."/>
            <person name="Wei W."/>
            <person name="Wang X."/>
            <person name="Wang C."/>
            <person name="Huo Q."/>
            <person name="Li W."/>
            <person name="Guo W."/>
            <person name="Chen H."/>
            <person name="Chen S."/>
            <person name="Zhou L."/>
            <person name="Zhou L."/>
            <person name="Ni X."/>
            <person name="Tian J."/>
            <person name="Zhou Y."/>
            <person name="Sheng Y."/>
            <person name="Liu T."/>
            <person name="Pan Y."/>
            <person name="Xia L."/>
            <person name="Li J."/>
            <person name="Zhao F."/>
            <person name="Cao W."/>
        </authorList>
    </citation>
    <scope>NUCLEOTIDE SEQUENCE</scope>
    <source>
        <strain evidence="3">Rmic-2018</strain>
        <tissue evidence="3">Larvae</tissue>
    </source>
</reference>
<feature type="compositionally biased region" description="Low complexity" evidence="1">
    <location>
        <begin position="51"/>
        <end position="72"/>
    </location>
</feature>
<protein>
    <submittedName>
        <fullName evidence="3">Uncharacterized protein</fullName>
    </submittedName>
</protein>
<dbReference type="AlphaFoldDB" id="A0A9J6EAV8"/>
<accession>A0A9J6EAV8</accession>
<reference evidence="3" key="1">
    <citation type="journal article" date="2020" name="Cell">
        <title>Large-Scale Comparative Analyses of Tick Genomes Elucidate Their Genetic Diversity and Vector Capacities.</title>
        <authorList>
            <consortium name="Tick Genome and Microbiome Consortium (TIGMIC)"/>
            <person name="Jia N."/>
            <person name="Wang J."/>
            <person name="Shi W."/>
            <person name="Du L."/>
            <person name="Sun Y."/>
            <person name="Zhan W."/>
            <person name="Jiang J.F."/>
            <person name="Wang Q."/>
            <person name="Zhang B."/>
            <person name="Ji P."/>
            <person name="Bell-Sakyi L."/>
            <person name="Cui X.M."/>
            <person name="Yuan T.T."/>
            <person name="Jiang B.G."/>
            <person name="Yang W.F."/>
            <person name="Lam T.T."/>
            <person name="Chang Q.C."/>
            <person name="Ding S.J."/>
            <person name="Wang X.J."/>
            <person name="Zhu J.G."/>
            <person name="Ruan X.D."/>
            <person name="Zhao L."/>
            <person name="Wei J.T."/>
            <person name="Ye R.Z."/>
            <person name="Que T.C."/>
            <person name="Du C.H."/>
            <person name="Zhou Y.H."/>
            <person name="Cheng J.X."/>
            <person name="Dai P.F."/>
            <person name="Guo W.B."/>
            <person name="Han X.H."/>
            <person name="Huang E.J."/>
            <person name="Li L.F."/>
            <person name="Wei W."/>
            <person name="Gao Y.C."/>
            <person name="Liu J.Z."/>
            <person name="Shao H.Z."/>
            <person name="Wang X."/>
            <person name="Wang C.C."/>
            <person name="Yang T.C."/>
            <person name="Huo Q.B."/>
            <person name="Li W."/>
            <person name="Chen H.Y."/>
            <person name="Chen S.E."/>
            <person name="Zhou L.G."/>
            <person name="Ni X.B."/>
            <person name="Tian J.H."/>
            <person name="Sheng Y."/>
            <person name="Liu T."/>
            <person name="Pan Y.S."/>
            <person name="Xia L.Y."/>
            <person name="Li J."/>
            <person name="Zhao F."/>
            <person name="Cao W.C."/>
        </authorList>
    </citation>
    <scope>NUCLEOTIDE SEQUENCE</scope>
    <source>
        <strain evidence="3">Rmic-2018</strain>
    </source>
</reference>
<dbReference type="SUPFAM" id="SSF55486">
    <property type="entry name" value="Metalloproteases ('zincins'), catalytic domain"/>
    <property type="match status" value="1"/>
</dbReference>
<sequence>MVSSEGAGGRLGSKRRHYKGPKKHHEKHGSDSDNSPSSSPQQLKPTDTAGAQQATTSRASPSTSTQKTTSSLSPPPDNHKPAGDVAIAVKPAFAEHRLVVAPAPEPCHFCHVEDIPNATKTGILQYWSLAVATIVLGVVIVLLVLFGNPGPLRPHGHSAGEGCLTEQCRHYAKLLADAANLSVPVCDNFYAHVCGGWNAIQSGMGKRSVLEDFWLQLAKKEATRLGMINAPDHPEPIHMASRFIYTCLDVVKVPMVADVREVLERGNITWPKRNERPDFLGTLFYMARRVYIPVAFKSLSRSLTIVRRRHPRHVPYTSACRHVFYTTRER</sequence>
<dbReference type="InterPro" id="IPR000718">
    <property type="entry name" value="Peptidase_M13"/>
</dbReference>
<dbReference type="GO" id="GO:0004222">
    <property type="term" value="F:metalloendopeptidase activity"/>
    <property type="evidence" value="ECO:0007669"/>
    <property type="project" value="InterPro"/>
</dbReference>
<dbReference type="Gene3D" id="1.10.1380.10">
    <property type="entry name" value="Neutral endopeptidase , domain2"/>
    <property type="match status" value="1"/>
</dbReference>
<feature type="compositionally biased region" description="Basic residues" evidence="1">
    <location>
        <begin position="12"/>
        <end position="27"/>
    </location>
</feature>
<dbReference type="GO" id="GO:0006508">
    <property type="term" value="P:proteolysis"/>
    <property type="evidence" value="ECO:0007669"/>
    <property type="project" value="InterPro"/>
</dbReference>